<evidence type="ECO:0000256" key="16">
    <source>
        <dbReference type="SAM" id="Phobius"/>
    </source>
</evidence>
<evidence type="ECO:0000256" key="13">
    <source>
        <dbReference type="ARBA" id="ARBA00023180"/>
    </source>
</evidence>
<evidence type="ECO:0000256" key="5">
    <source>
        <dbReference type="ARBA" id="ARBA00022617"/>
    </source>
</evidence>
<dbReference type="GO" id="GO:0020037">
    <property type="term" value="F:heme binding"/>
    <property type="evidence" value="ECO:0007669"/>
    <property type="project" value="InterPro"/>
</dbReference>
<dbReference type="SUPFAM" id="SSF48264">
    <property type="entry name" value="Cytochrome P450"/>
    <property type="match status" value="1"/>
</dbReference>
<name>A0AAD7B9U4_9AGAR</name>
<evidence type="ECO:0000256" key="12">
    <source>
        <dbReference type="ARBA" id="ARBA00023136"/>
    </source>
</evidence>
<dbReference type="EMBL" id="JARKIF010000027">
    <property type="protein sequence ID" value="KAJ7614162.1"/>
    <property type="molecule type" value="Genomic_DNA"/>
</dbReference>
<keyword evidence="12 16" id="KW-0472">Membrane</keyword>
<keyword evidence="6 16" id="KW-0812">Transmembrane</keyword>
<feature type="transmembrane region" description="Helical" evidence="16">
    <location>
        <begin position="6"/>
        <end position="25"/>
    </location>
</feature>
<feature type="binding site" description="axial binding residue" evidence="14">
    <location>
        <position position="427"/>
    </location>
    <ligand>
        <name>heme</name>
        <dbReference type="ChEBI" id="CHEBI:30413"/>
    </ligand>
    <ligandPart>
        <name>Fe</name>
        <dbReference type="ChEBI" id="CHEBI:18248"/>
    </ligandPart>
</feature>
<dbReference type="GO" id="GO:0016020">
    <property type="term" value="C:membrane"/>
    <property type="evidence" value="ECO:0007669"/>
    <property type="project" value="UniProtKB-SubCell"/>
</dbReference>
<comment type="subcellular location">
    <subcellularLocation>
        <location evidence="2">Membrane</location>
        <topology evidence="2">Single-pass membrane protein</topology>
    </subcellularLocation>
</comment>
<proteinExistence type="inferred from homology"/>
<organism evidence="17 18">
    <name type="scientific">Roridomyces roridus</name>
    <dbReference type="NCBI Taxonomy" id="1738132"/>
    <lineage>
        <taxon>Eukaryota</taxon>
        <taxon>Fungi</taxon>
        <taxon>Dikarya</taxon>
        <taxon>Basidiomycota</taxon>
        <taxon>Agaricomycotina</taxon>
        <taxon>Agaricomycetes</taxon>
        <taxon>Agaricomycetidae</taxon>
        <taxon>Agaricales</taxon>
        <taxon>Marasmiineae</taxon>
        <taxon>Mycenaceae</taxon>
        <taxon>Roridomyces</taxon>
    </lineage>
</organism>
<reference evidence="17" key="1">
    <citation type="submission" date="2023-03" db="EMBL/GenBank/DDBJ databases">
        <title>Massive genome expansion in bonnet fungi (Mycena s.s.) driven by repeated elements and novel gene families across ecological guilds.</title>
        <authorList>
            <consortium name="Lawrence Berkeley National Laboratory"/>
            <person name="Harder C.B."/>
            <person name="Miyauchi S."/>
            <person name="Viragh M."/>
            <person name="Kuo A."/>
            <person name="Thoen E."/>
            <person name="Andreopoulos B."/>
            <person name="Lu D."/>
            <person name="Skrede I."/>
            <person name="Drula E."/>
            <person name="Henrissat B."/>
            <person name="Morin E."/>
            <person name="Kohler A."/>
            <person name="Barry K."/>
            <person name="LaButti K."/>
            <person name="Morin E."/>
            <person name="Salamov A."/>
            <person name="Lipzen A."/>
            <person name="Mereny Z."/>
            <person name="Hegedus B."/>
            <person name="Baldrian P."/>
            <person name="Stursova M."/>
            <person name="Weitz H."/>
            <person name="Taylor A."/>
            <person name="Grigoriev I.V."/>
            <person name="Nagy L.G."/>
            <person name="Martin F."/>
            <person name="Kauserud H."/>
        </authorList>
    </citation>
    <scope>NUCLEOTIDE SEQUENCE</scope>
    <source>
        <strain evidence="17">9284</strain>
    </source>
</reference>
<dbReference type="InterPro" id="IPR036396">
    <property type="entry name" value="Cyt_P450_sf"/>
</dbReference>
<gene>
    <name evidence="17" type="ORF">FB45DRAFT_938133</name>
</gene>
<dbReference type="Gene3D" id="1.10.630.10">
    <property type="entry name" value="Cytochrome P450"/>
    <property type="match status" value="1"/>
</dbReference>
<comment type="caution">
    <text evidence="17">The sequence shown here is derived from an EMBL/GenBank/DDBJ whole genome shotgun (WGS) entry which is preliminary data.</text>
</comment>
<evidence type="ECO:0000256" key="11">
    <source>
        <dbReference type="ARBA" id="ARBA00023033"/>
    </source>
</evidence>
<dbReference type="Proteomes" id="UP001221142">
    <property type="component" value="Unassembled WGS sequence"/>
</dbReference>
<dbReference type="GO" id="GO:0004497">
    <property type="term" value="F:monooxygenase activity"/>
    <property type="evidence" value="ECO:0007669"/>
    <property type="project" value="UniProtKB-KW"/>
</dbReference>
<evidence type="ECO:0000256" key="4">
    <source>
        <dbReference type="ARBA" id="ARBA00010617"/>
    </source>
</evidence>
<evidence type="ECO:0000313" key="18">
    <source>
        <dbReference type="Proteomes" id="UP001221142"/>
    </source>
</evidence>
<dbReference type="InterPro" id="IPR001128">
    <property type="entry name" value="Cyt_P450"/>
</dbReference>
<dbReference type="InterPro" id="IPR002401">
    <property type="entry name" value="Cyt_P450_E_grp-I"/>
</dbReference>
<evidence type="ECO:0000256" key="9">
    <source>
        <dbReference type="ARBA" id="ARBA00023002"/>
    </source>
</evidence>
<dbReference type="PRINTS" id="PR00385">
    <property type="entry name" value="P450"/>
</dbReference>
<evidence type="ECO:0000256" key="10">
    <source>
        <dbReference type="ARBA" id="ARBA00023004"/>
    </source>
</evidence>
<keyword evidence="18" id="KW-1185">Reference proteome</keyword>
<dbReference type="GO" id="GO:0005506">
    <property type="term" value="F:iron ion binding"/>
    <property type="evidence" value="ECO:0007669"/>
    <property type="project" value="InterPro"/>
</dbReference>
<evidence type="ECO:0000256" key="8">
    <source>
        <dbReference type="ARBA" id="ARBA00022989"/>
    </source>
</evidence>
<evidence type="ECO:0000256" key="15">
    <source>
        <dbReference type="RuleBase" id="RU000461"/>
    </source>
</evidence>
<evidence type="ECO:0000313" key="17">
    <source>
        <dbReference type="EMBL" id="KAJ7614162.1"/>
    </source>
</evidence>
<dbReference type="PROSITE" id="PS00086">
    <property type="entry name" value="CYTOCHROME_P450"/>
    <property type="match status" value="1"/>
</dbReference>
<dbReference type="InterPro" id="IPR017972">
    <property type="entry name" value="Cyt_P450_CS"/>
</dbReference>
<dbReference type="PRINTS" id="PR00463">
    <property type="entry name" value="EP450I"/>
</dbReference>
<keyword evidence="9 15" id="KW-0560">Oxidoreductase</keyword>
<keyword evidence="13" id="KW-0325">Glycoprotein</keyword>
<evidence type="ECO:0000256" key="2">
    <source>
        <dbReference type="ARBA" id="ARBA00004167"/>
    </source>
</evidence>
<keyword evidence="5 14" id="KW-0349">Heme</keyword>
<comment type="similarity">
    <text evidence="4 15">Belongs to the cytochrome P450 family.</text>
</comment>
<keyword evidence="10 14" id="KW-0408">Iron</keyword>
<keyword evidence="8 16" id="KW-1133">Transmembrane helix</keyword>
<comment type="pathway">
    <text evidence="3">Secondary metabolite biosynthesis.</text>
</comment>
<protein>
    <submittedName>
        <fullName evidence="17">Cytochrome P450</fullName>
    </submittedName>
</protein>
<dbReference type="PANTHER" id="PTHR46300">
    <property type="entry name" value="P450, PUTATIVE (EUROFUNG)-RELATED-RELATED"/>
    <property type="match status" value="1"/>
</dbReference>
<evidence type="ECO:0000256" key="6">
    <source>
        <dbReference type="ARBA" id="ARBA00022692"/>
    </source>
</evidence>
<evidence type="ECO:0000256" key="7">
    <source>
        <dbReference type="ARBA" id="ARBA00022723"/>
    </source>
</evidence>
<evidence type="ECO:0000256" key="1">
    <source>
        <dbReference type="ARBA" id="ARBA00001971"/>
    </source>
</evidence>
<evidence type="ECO:0000256" key="14">
    <source>
        <dbReference type="PIRSR" id="PIRSR602401-1"/>
    </source>
</evidence>
<comment type="cofactor">
    <cofactor evidence="1 14">
        <name>heme</name>
        <dbReference type="ChEBI" id="CHEBI:30413"/>
    </cofactor>
</comment>
<keyword evidence="11 15" id="KW-0503">Monooxygenase</keyword>
<dbReference type="Pfam" id="PF00067">
    <property type="entry name" value="p450"/>
    <property type="match status" value="1"/>
</dbReference>
<dbReference type="AlphaFoldDB" id="A0AAD7B9U4"/>
<accession>A0AAD7B9U4</accession>
<dbReference type="InterPro" id="IPR050364">
    <property type="entry name" value="Cytochrome_P450_fung"/>
</dbReference>
<keyword evidence="7 14" id="KW-0479">Metal-binding</keyword>
<dbReference type="PANTHER" id="PTHR46300:SF2">
    <property type="entry name" value="CYTOCHROME P450 MONOOXYGENASE ALNH-RELATED"/>
    <property type="match status" value="1"/>
</dbReference>
<dbReference type="GO" id="GO:0016705">
    <property type="term" value="F:oxidoreductase activity, acting on paired donors, with incorporation or reduction of molecular oxygen"/>
    <property type="evidence" value="ECO:0007669"/>
    <property type="project" value="InterPro"/>
</dbReference>
<evidence type="ECO:0000256" key="3">
    <source>
        <dbReference type="ARBA" id="ARBA00005179"/>
    </source>
</evidence>
<sequence>MDSISLSTIGFSALAVIGVIYTLGFSDRRRPPGPRGLPLLGNLLDIPGKHLATYFRQLCEEYGGLVSLNFAGFRIILVGNMTLARELLEKRSAKFSSRPIVPYALCYDPEQIYWTSVTGRNHFLGRKLTAGIMVGVRAGDTELLQQLEALICTTRLLDGGGKDWMREMERTSASMILSATFGLHCPTGDEPELKEVLDCVTELVQLASPSGSIINALPFLDMIPGPMPWRKRATAFRQREDALYDRLVTRAVSGEAAGMNTWATEFASQDKPEGDQRKLLNTMSSAGIETTATSLQTFVLACLLFPQWIARAQKEIDAVIGKDRIPTFKDRPQLPYVEAVVRETLRWRPAVRFGLPHECTADDVVEYQGKEYLIHKDSIVFAVTWAIEHDKTHEDADDFSPGRFLDEKGQLRPGYESSAFGFGRRVCPGQPFAERSLWINIAMMLWTFDIRKSTEVDVQTGMPFEYGCQDAQFSGALTNPPLEFPAVFHPRSAHHAEVVRQEWVNCEKDLNVLLPQRKGR</sequence>